<name>A0AA91TQX6_NIACI</name>
<accession>A0AA91TQX6</accession>
<dbReference type="Pfam" id="PF11588">
    <property type="entry name" value="DUF3243"/>
    <property type="match status" value="1"/>
</dbReference>
<dbReference type="AlphaFoldDB" id="A0AA91TQX6"/>
<proteinExistence type="predicted"/>
<dbReference type="EMBL" id="NPBQ01000090">
    <property type="protein sequence ID" value="PAD82452.1"/>
    <property type="molecule type" value="Genomic_DNA"/>
</dbReference>
<sequence length="103" mass="11899">MNNYNADPNKAEETVKEMNRKTIQEKLENFDEFKFYLSSKIEVGKNLGMDEEQLAKSAEKVAGYLASNAEPQNREEALLQELWKVGNEEERHKLAHMLVKLAN</sequence>
<dbReference type="InterPro" id="IPR021637">
    <property type="entry name" value="DUF3243"/>
</dbReference>
<organism evidence="1 2">
    <name type="scientific">Niallia circulans</name>
    <name type="common">Bacillus circulans</name>
    <dbReference type="NCBI Taxonomy" id="1397"/>
    <lineage>
        <taxon>Bacteria</taxon>
        <taxon>Bacillati</taxon>
        <taxon>Bacillota</taxon>
        <taxon>Bacilli</taxon>
        <taxon>Bacillales</taxon>
        <taxon>Bacillaceae</taxon>
        <taxon>Niallia</taxon>
    </lineage>
</organism>
<evidence type="ECO:0008006" key="3">
    <source>
        <dbReference type="Google" id="ProtNLM"/>
    </source>
</evidence>
<dbReference type="Gene3D" id="1.10.760.20">
    <property type="entry name" value="Protein of unknown function DUF3243"/>
    <property type="match status" value="1"/>
</dbReference>
<dbReference type="InterPro" id="IPR038292">
    <property type="entry name" value="YmfJ/YflH_sf"/>
</dbReference>
<protein>
    <recommendedName>
        <fullName evidence="3">DUF3243 domain-containing protein</fullName>
    </recommendedName>
</protein>
<dbReference type="Proteomes" id="UP000216961">
    <property type="component" value="Unassembled WGS sequence"/>
</dbReference>
<gene>
    <name evidence="1" type="ORF">CHH57_14875</name>
</gene>
<dbReference type="RefSeq" id="WP_095331372.1">
    <property type="nucleotide sequence ID" value="NZ_CP026033.1"/>
</dbReference>
<comment type="caution">
    <text evidence="1">The sequence shown here is derived from an EMBL/GenBank/DDBJ whole genome shotgun (WGS) entry which is preliminary data.</text>
</comment>
<evidence type="ECO:0000313" key="1">
    <source>
        <dbReference type="EMBL" id="PAD82452.1"/>
    </source>
</evidence>
<evidence type="ECO:0000313" key="2">
    <source>
        <dbReference type="Proteomes" id="UP000216961"/>
    </source>
</evidence>
<reference evidence="1 2" key="1">
    <citation type="submission" date="2017-07" db="EMBL/GenBank/DDBJ databases">
        <title>Isolation and whole genome analysis of endospore-forming bacteria from heroin.</title>
        <authorList>
            <person name="Kalinowski J."/>
            <person name="Ahrens B."/>
            <person name="Al-Dilaimi A."/>
            <person name="Winkler A."/>
            <person name="Wibberg D."/>
            <person name="Schleenbecker U."/>
            <person name="Ruckert C."/>
            <person name="Wolfel R."/>
            <person name="Grass G."/>
        </authorList>
    </citation>
    <scope>NUCLEOTIDE SEQUENCE [LARGE SCALE GENOMIC DNA]</scope>
    <source>
        <strain evidence="1 2">7521-2</strain>
    </source>
</reference>